<name>A0A386KB11_9CAUD</name>
<keyword evidence="2" id="KW-1185">Reference proteome</keyword>
<gene>
    <name evidence="1" type="ORF">Aci05_100</name>
</gene>
<protein>
    <submittedName>
        <fullName evidence="1">Uncharacterized protein</fullName>
    </submittedName>
</protein>
<dbReference type="Proteomes" id="UP000269940">
    <property type="component" value="Segment"/>
</dbReference>
<evidence type="ECO:0000313" key="2">
    <source>
        <dbReference type="Proteomes" id="UP000269940"/>
    </source>
</evidence>
<reference evidence="1 2" key="1">
    <citation type="submission" date="2018-08" db="EMBL/GenBank/DDBJ databases">
        <title>Complete genome sequence of five Acinetobacter baumannii phages from Abidjan, Cote d'Ivoire.</title>
        <authorList>
            <person name="Essoh C."/>
            <person name="Vernadet J.-P."/>
            <person name="Vergnaud G."/>
            <person name="Resch G."/>
            <person name="Pourcel C."/>
        </authorList>
    </citation>
    <scope>NUCLEOTIDE SEQUENCE [LARGE SCALE GENOMIC DNA]</scope>
</reference>
<sequence>MSNFETEMTIEDMIDRDISNLNNTLGHLISEQFPNIYLVRDQMYFYIYEHGNKEKLGYFKTTEGCISYLNIEHMELFGEMSNLLNFLRRNPYAIFALELCGFVKQRYQVEQ</sequence>
<accession>A0A386KB11</accession>
<evidence type="ECO:0000313" key="1">
    <source>
        <dbReference type="EMBL" id="AYD82405.1"/>
    </source>
</evidence>
<organism evidence="1 2">
    <name type="scientific">Acinetobacter phage vB_AbaM_B09_Aci05</name>
    <dbReference type="NCBI Taxonomy" id="2315458"/>
    <lineage>
        <taxon>Viruses</taxon>
        <taxon>Duplodnaviria</taxon>
        <taxon>Heunggongvirae</taxon>
        <taxon>Uroviricota</taxon>
        <taxon>Caudoviricetes</taxon>
        <taxon>Saclayvirus</taxon>
        <taxon>Saclayvirus Aci05</taxon>
    </lineage>
</organism>
<dbReference type="EMBL" id="MH746814">
    <property type="protein sequence ID" value="AYD82405.1"/>
    <property type="molecule type" value="Genomic_DNA"/>
</dbReference>
<proteinExistence type="predicted"/>